<feature type="chain" id="PRO_5045201185" description="GH18 domain-containing protein" evidence="6">
    <location>
        <begin position="20"/>
        <end position="425"/>
    </location>
</feature>
<feature type="domain" description="GH18" evidence="7">
    <location>
        <begin position="70"/>
        <end position="414"/>
    </location>
</feature>
<evidence type="ECO:0000256" key="6">
    <source>
        <dbReference type="SAM" id="SignalP"/>
    </source>
</evidence>
<keyword evidence="2 3" id="KW-0326">Glycosidase</keyword>
<evidence type="ECO:0000313" key="8">
    <source>
        <dbReference type="EMBL" id="KAK8515409.1"/>
    </source>
</evidence>
<dbReference type="InterPro" id="IPR001579">
    <property type="entry name" value="Glyco_hydro_18_chit_AS"/>
</dbReference>
<keyword evidence="1 3" id="KW-0378">Hydrolase</keyword>
<name>A0ABR2C7K5_9ROSI</name>
<dbReference type="SUPFAM" id="SSF51445">
    <property type="entry name" value="(Trans)glycosidases"/>
    <property type="match status" value="1"/>
</dbReference>
<accession>A0ABR2C7K5</accession>
<dbReference type="SUPFAM" id="SSF54556">
    <property type="entry name" value="Chitinase insertion domain"/>
    <property type="match status" value="1"/>
</dbReference>
<protein>
    <recommendedName>
        <fullName evidence="7">GH18 domain-containing protein</fullName>
    </recommendedName>
</protein>
<evidence type="ECO:0000256" key="4">
    <source>
        <dbReference type="RuleBase" id="RU004453"/>
    </source>
</evidence>
<evidence type="ECO:0000256" key="2">
    <source>
        <dbReference type="ARBA" id="ARBA00023295"/>
    </source>
</evidence>
<dbReference type="PROSITE" id="PS01095">
    <property type="entry name" value="GH18_1"/>
    <property type="match status" value="1"/>
</dbReference>
<evidence type="ECO:0000256" key="5">
    <source>
        <dbReference type="SAM" id="MobiDB-lite"/>
    </source>
</evidence>
<dbReference type="InterPro" id="IPR001223">
    <property type="entry name" value="Glyco_hydro18_cat"/>
</dbReference>
<comment type="caution">
    <text evidence="8">The sequence shown here is derived from an EMBL/GenBank/DDBJ whole genome shotgun (WGS) entry which is preliminary data.</text>
</comment>
<feature type="signal peptide" evidence="6">
    <location>
        <begin position="1"/>
        <end position="19"/>
    </location>
</feature>
<feature type="region of interest" description="Disordered" evidence="5">
    <location>
        <begin position="38"/>
        <end position="65"/>
    </location>
</feature>
<dbReference type="Gene3D" id="3.20.20.80">
    <property type="entry name" value="Glycosidases"/>
    <property type="match status" value="1"/>
</dbReference>
<dbReference type="InterPro" id="IPR050314">
    <property type="entry name" value="Glycosyl_Hydrlase_18"/>
</dbReference>
<dbReference type="Pfam" id="PF00704">
    <property type="entry name" value="Glyco_hydro_18"/>
    <property type="match status" value="1"/>
</dbReference>
<keyword evidence="9" id="KW-1185">Reference proteome</keyword>
<dbReference type="PANTHER" id="PTHR11177">
    <property type="entry name" value="CHITINASE"/>
    <property type="match status" value="1"/>
</dbReference>
<dbReference type="SMART" id="SM00636">
    <property type="entry name" value="Glyco_18"/>
    <property type="match status" value="1"/>
</dbReference>
<dbReference type="EMBL" id="JBBPBM010000063">
    <property type="protein sequence ID" value="KAK8515409.1"/>
    <property type="molecule type" value="Genomic_DNA"/>
</dbReference>
<gene>
    <name evidence="8" type="ORF">V6N12_075451</name>
</gene>
<dbReference type="InterPro" id="IPR017853">
    <property type="entry name" value="GH"/>
</dbReference>
<comment type="similarity">
    <text evidence="4">Belongs to the glycosyl hydrolase 18 family.</text>
</comment>
<dbReference type="CDD" id="cd02879">
    <property type="entry name" value="GH18_plant_chitinase_class_V"/>
    <property type="match status" value="1"/>
</dbReference>
<organism evidence="8 9">
    <name type="scientific">Hibiscus sabdariffa</name>
    <name type="common">roselle</name>
    <dbReference type="NCBI Taxonomy" id="183260"/>
    <lineage>
        <taxon>Eukaryota</taxon>
        <taxon>Viridiplantae</taxon>
        <taxon>Streptophyta</taxon>
        <taxon>Embryophyta</taxon>
        <taxon>Tracheophyta</taxon>
        <taxon>Spermatophyta</taxon>
        <taxon>Magnoliopsida</taxon>
        <taxon>eudicotyledons</taxon>
        <taxon>Gunneridae</taxon>
        <taxon>Pentapetalae</taxon>
        <taxon>rosids</taxon>
        <taxon>malvids</taxon>
        <taxon>Malvales</taxon>
        <taxon>Malvaceae</taxon>
        <taxon>Malvoideae</taxon>
        <taxon>Hibiscus</taxon>
    </lineage>
</organism>
<evidence type="ECO:0000256" key="3">
    <source>
        <dbReference type="RuleBase" id="RU000489"/>
    </source>
</evidence>
<feature type="compositionally biased region" description="Low complexity" evidence="5">
    <location>
        <begin position="43"/>
        <end position="53"/>
    </location>
</feature>
<evidence type="ECO:0000313" key="9">
    <source>
        <dbReference type="Proteomes" id="UP001472677"/>
    </source>
</evidence>
<evidence type="ECO:0000259" key="7">
    <source>
        <dbReference type="PROSITE" id="PS51910"/>
    </source>
</evidence>
<proteinExistence type="inferred from homology"/>
<dbReference type="PROSITE" id="PS51910">
    <property type="entry name" value="GH18_2"/>
    <property type="match status" value="1"/>
</dbReference>
<dbReference type="InterPro" id="IPR011583">
    <property type="entry name" value="Chitinase_II/V-like_cat"/>
</dbReference>
<keyword evidence="6" id="KW-0732">Signal</keyword>
<feature type="compositionally biased region" description="Pro residues" evidence="5">
    <location>
        <begin position="54"/>
        <end position="65"/>
    </location>
</feature>
<dbReference type="Proteomes" id="UP001472677">
    <property type="component" value="Unassembled WGS sequence"/>
</dbReference>
<dbReference type="InterPro" id="IPR029070">
    <property type="entry name" value="Chitinase_insertion_sf"/>
</dbReference>
<reference evidence="8 9" key="1">
    <citation type="journal article" date="2024" name="G3 (Bethesda)">
        <title>Genome assembly of Hibiscus sabdariffa L. provides insights into metabolisms of medicinal natural products.</title>
        <authorList>
            <person name="Kim T."/>
        </authorList>
    </citation>
    <scope>NUCLEOTIDE SEQUENCE [LARGE SCALE GENOMIC DNA]</scope>
    <source>
        <strain evidence="8">TK-2024</strain>
        <tissue evidence="8">Old leaves</tissue>
    </source>
</reference>
<evidence type="ECO:0000256" key="1">
    <source>
        <dbReference type="ARBA" id="ARBA00022801"/>
    </source>
</evidence>
<dbReference type="PANTHER" id="PTHR11177:SF368">
    <property type="entry name" value="GH18 DOMAIN-CONTAINING PROTEIN"/>
    <property type="match status" value="1"/>
</dbReference>
<sequence length="425" mass="46307">MAKHGISTSFLAVIVFVLAANVSFSAATFPTFLTRKSRPTWNTSSPKPACTSPSPSPKPAPSPSPYPHDVIKGGYWPSWLAYSLPPSSIPTLYFTHVFYAFVGIDASSYGLSITQPDEQWMGNFTATLHAKMPPAQASLAIGGANSGPGTFSNMVSNPENRAAFIDSTITTARKYGFDGLDLDWEFPSNPSDMSNLSILFEEWREAVESEASESGKPPLLLSAAVYFASSFFFDTPRAYPADAIAKYLDFVNPMCFDYHGSWDTSVTGEHALLYDKTSNISTSFGISSWIDAGVPPEKLVMGMPLYGKSWELKHPKNHGIGAPADGVGPGNNGIMLYSDIVAYNDEHHAHVVYDGDTVSEYSYSGTDWIGYDGPTSVGKKVEYAKSNNLGGYFFWAIGYDMNWTLSAIGMFSSQCHFHLNTNMRA</sequence>
<dbReference type="Gene3D" id="3.10.50.10">
    <property type="match status" value="1"/>
</dbReference>